<protein>
    <submittedName>
        <fullName evidence="2">Alkane monooxygenase</fullName>
    </submittedName>
</protein>
<dbReference type="Gene3D" id="3.20.20.30">
    <property type="entry name" value="Luciferase-like domain"/>
    <property type="match status" value="1"/>
</dbReference>
<organism evidence="2 3">
    <name type="scientific">Tersicoccus solisilvae</name>
    <dbReference type="NCBI Taxonomy" id="1882339"/>
    <lineage>
        <taxon>Bacteria</taxon>
        <taxon>Bacillati</taxon>
        <taxon>Actinomycetota</taxon>
        <taxon>Actinomycetes</taxon>
        <taxon>Micrococcales</taxon>
        <taxon>Micrococcaceae</taxon>
        <taxon>Tersicoccus</taxon>
    </lineage>
</organism>
<dbReference type="GO" id="GO:0004497">
    <property type="term" value="F:monooxygenase activity"/>
    <property type="evidence" value="ECO:0007669"/>
    <property type="project" value="UniProtKB-KW"/>
</dbReference>
<name>A0ABQ1NYL3_9MICC</name>
<evidence type="ECO:0000259" key="1">
    <source>
        <dbReference type="Pfam" id="PF00296"/>
    </source>
</evidence>
<dbReference type="InterPro" id="IPR036661">
    <property type="entry name" value="Luciferase-like_sf"/>
</dbReference>
<dbReference type="Proteomes" id="UP000597761">
    <property type="component" value="Unassembled WGS sequence"/>
</dbReference>
<keyword evidence="3" id="KW-1185">Reference proteome</keyword>
<proteinExistence type="predicted"/>
<comment type="caution">
    <text evidence="2">The sequence shown here is derived from an EMBL/GenBank/DDBJ whole genome shotgun (WGS) entry which is preliminary data.</text>
</comment>
<sequence>MVRFPGGPTVYGEGMTARELAFLSFVPDDDGDPGEALRRGVRQFQHAEQLGYGSGWVRVRHFEPFLSAPLTFLATVAASTARIHLGTGVLPMRYEDPIRVAEDAATLDLVSGGRVELGLSGGIGPLAGVLDEVFGTTHRGFDGEAQERIRRLRSALAGEPVARTRGPFMTRPAGAELRVTPHAPGLADRVWYGPGSVRSARRAGEQGVDLQLSTVNGEDAGGSFEEGQADQIRAFRQARDAAAAAAGTSLRAPRISVGRIVLPLLTAADREAHRGFIDFYADRMDDRGRPHHGGAPTVFGRIHAGSVDEIVDGLSRDPALAEATTISVTLPAPGGEAAHARVLEAVAGSIAPQLGWSGPTG</sequence>
<keyword evidence="2" id="KW-0560">Oxidoreductase</keyword>
<feature type="domain" description="Luciferase-like" evidence="1">
    <location>
        <begin position="22"/>
        <end position="292"/>
    </location>
</feature>
<dbReference type="PANTHER" id="PTHR30137">
    <property type="entry name" value="LUCIFERASE-LIKE MONOOXYGENASE"/>
    <property type="match status" value="1"/>
</dbReference>
<dbReference type="InterPro" id="IPR011251">
    <property type="entry name" value="Luciferase-like_dom"/>
</dbReference>
<evidence type="ECO:0000313" key="2">
    <source>
        <dbReference type="EMBL" id="GGC87768.1"/>
    </source>
</evidence>
<dbReference type="Pfam" id="PF00296">
    <property type="entry name" value="Bac_luciferase"/>
    <property type="match status" value="1"/>
</dbReference>
<dbReference type="SUPFAM" id="SSF51679">
    <property type="entry name" value="Bacterial luciferase-like"/>
    <property type="match status" value="1"/>
</dbReference>
<dbReference type="PANTHER" id="PTHR30137:SF15">
    <property type="entry name" value="BLL6902 PROTEIN"/>
    <property type="match status" value="1"/>
</dbReference>
<dbReference type="InterPro" id="IPR050766">
    <property type="entry name" value="Bact_Lucif_Oxidored"/>
</dbReference>
<keyword evidence="2" id="KW-0503">Monooxygenase</keyword>
<dbReference type="EMBL" id="BMJI01000005">
    <property type="protein sequence ID" value="GGC87768.1"/>
    <property type="molecule type" value="Genomic_DNA"/>
</dbReference>
<reference evidence="3" key="1">
    <citation type="journal article" date="2019" name="Int. J. Syst. Evol. Microbiol.">
        <title>The Global Catalogue of Microorganisms (GCM) 10K type strain sequencing project: providing services to taxonomists for standard genome sequencing and annotation.</title>
        <authorList>
            <consortium name="The Broad Institute Genomics Platform"/>
            <consortium name="The Broad Institute Genome Sequencing Center for Infectious Disease"/>
            <person name="Wu L."/>
            <person name="Ma J."/>
        </authorList>
    </citation>
    <scope>NUCLEOTIDE SEQUENCE [LARGE SCALE GENOMIC DNA]</scope>
    <source>
        <strain evidence="3">CGMCC 1.15480</strain>
    </source>
</reference>
<evidence type="ECO:0000313" key="3">
    <source>
        <dbReference type="Proteomes" id="UP000597761"/>
    </source>
</evidence>
<gene>
    <name evidence="2" type="ORF">GCM10011512_13410</name>
</gene>
<accession>A0ABQ1NYL3</accession>